<dbReference type="PANTHER" id="PTHR23001:SF3">
    <property type="entry name" value="EUKARYOTIC TRANSLATION INITIATION FACTOR 2 SUBUNIT 2"/>
    <property type="match status" value="1"/>
</dbReference>
<sequence length="244" mass="27765">MADEDERNQAEEEEEEADVAAMLDLKGKKKKKPKKNKKESKGSGDDAAGGAGDVDMSEQQRMLQEEDENQDAAVEDVEDRKADYSYGELLERVVDLLQTNNPDLVEKKRTRIKPPQLQMLSSKKTLWVNFQEICSMMQRDPQHVFSFFMAELGTEGSMDGNQRLIIRGKFVAKYIESLLRKYVVEYVTCEMCRSPNTDLVKNQASRLYFCTCRDCGSSRSVAPIRSGYHATSRADRRAARNAKN</sequence>
<feature type="domain" description="Translation initiation factor IF2/IF5" evidence="5">
    <location>
        <begin position="107"/>
        <end position="218"/>
    </location>
</feature>
<dbReference type="AlphaFoldDB" id="A0A7S3L6C2"/>
<protein>
    <recommendedName>
        <fullName evidence="5">Translation initiation factor IF2/IF5 domain-containing protein</fullName>
    </recommendedName>
</protein>
<dbReference type="GO" id="GO:0003743">
    <property type="term" value="F:translation initiation factor activity"/>
    <property type="evidence" value="ECO:0007669"/>
    <property type="project" value="UniProtKB-KW"/>
</dbReference>
<dbReference type="SUPFAM" id="SSF75689">
    <property type="entry name" value="Zinc-binding domain of translation initiation factor 2 beta"/>
    <property type="match status" value="1"/>
</dbReference>
<dbReference type="SUPFAM" id="SSF100966">
    <property type="entry name" value="Translation initiation factor 2 beta, aIF2beta, N-terminal domain"/>
    <property type="match status" value="1"/>
</dbReference>
<dbReference type="GO" id="GO:0003729">
    <property type="term" value="F:mRNA binding"/>
    <property type="evidence" value="ECO:0007669"/>
    <property type="project" value="TreeGrafter"/>
</dbReference>
<dbReference type="Pfam" id="PF01873">
    <property type="entry name" value="eIF-5_eIF-2B"/>
    <property type="match status" value="1"/>
</dbReference>
<accession>A0A7S3L6C2</accession>
<dbReference type="InterPro" id="IPR016189">
    <property type="entry name" value="Transl_init_fac_IF2/IF5_N"/>
</dbReference>
<dbReference type="SMART" id="SM00653">
    <property type="entry name" value="eIF2B_5"/>
    <property type="match status" value="1"/>
</dbReference>
<feature type="compositionally biased region" description="Acidic residues" evidence="4">
    <location>
        <begin position="65"/>
        <end position="77"/>
    </location>
</feature>
<feature type="region of interest" description="Disordered" evidence="4">
    <location>
        <begin position="1"/>
        <end position="78"/>
    </location>
</feature>
<dbReference type="Gene3D" id="3.30.30.170">
    <property type="match status" value="1"/>
</dbReference>
<dbReference type="GO" id="GO:0001731">
    <property type="term" value="P:formation of translation preinitiation complex"/>
    <property type="evidence" value="ECO:0007669"/>
    <property type="project" value="TreeGrafter"/>
</dbReference>
<dbReference type="PANTHER" id="PTHR23001">
    <property type="entry name" value="EUKARYOTIC TRANSLATION INITIATION FACTOR"/>
    <property type="match status" value="1"/>
</dbReference>
<evidence type="ECO:0000256" key="4">
    <source>
        <dbReference type="SAM" id="MobiDB-lite"/>
    </source>
</evidence>
<dbReference type="GO" id="GO:0031369">
    <property type="term" value="F:translation initiation factor binding"/>
    <property type="evidence" value="ECO:0007669"/>
    <property type="project" value="TreeGrafter"/>
</dbReference>
<proteinExistence type="inferred from homology"/>
<evidence type="ECO:0000313" key="6">
    <source>
        <dbReference type="EMBL" id="CAE0412291.1"/>
    </source>
</evidence>
<feature type="compositionally biased region" description="Basic residues" evidence="4">
    <location>
        <begin position="27"/>
        <end position="38"/>
    </location>
</feature>
<dbReference type="GO" id="GO:0005850">
    <property type="term" value="C:eukaryotic translation initiation factor 2 complex"/>
    <property type="evidence" value="ECO:0007669"/>
    <property type="project" value="TreeGrafter"/>
</dbReference>
<dbReference type="InterPro" id="IPR016190">
    <property type="entry name" value="Transl_init_fac_IF2/IF5_Zn-bd"/>
</dbReference>
<dbReference type="FunFam" id="3.30.30.170:FF:000001">
    <property type="entry name" value="Eukaryotic translation initiation factor 2 subunit"/>
    <property type="match status" value="1"/>
</dbReference>
<keyword evidence="3" id="KW-0648">Protein biosynthesis</keyword>
<evidence type="ECO:0000259" key="5">
    <source>
        <dbReference type="SMART" id="SM00653"/>
    </source>
</evidence>
<evidence type="ECO:0000256" key="3">
    <source>
        <dbReference type="ARBA" id="ARBA00022917"/>
    </source>
</evidence>
<name>A0A7S3L6C2_9STRA</name>
<dbReference type="InterPro" id="IPR045196">
    <property type="entry name" value="IF2/IF5"/>
</dbReference>
<evidence type="ECO:0000256" key="2">
    <source>
        <dbReference type="ARBA" id="ARBA00022540"/>
    </source>
</evidence>
<comment type="similarity">
    <text evidence="1">Belongs to the eIF-2-beta/eIF-5 family.</text>
</comment>
<feature type="compositionally biased region" description="Acidic residues" evidence="4">
    <location>
        <begin position="1"/>
        <end position="18"/>
    </location>
</feature>
<dbReference type="InterPro" id="IPR002735">
    <property type="entry name" value="Transl_init_fac_IF2/IF5_dom"/>
</dbReference>
<dbReference type="EMBL" id="HBIM01011550">
    <property type="protein sequence ID" value="CAE0412291.1"/>
    <property type="molecule type" value="Transcribed_RNA"/>
</dbReference>
<organism evidence="6">
    <name type="scientific">Amphora coffeiformis</name>
    <dbReference type="NCBI Taxonomy" id="265554"/>
    <lineage>
        <taxon>Eukaryota</taxon>
        <taxon>Sar</taxon>
        <taxon>Stramenopiles</taxon>
        <taxon>Ochrophyta</taxon>
        <taxon>Bacillariophyta</taxon>
        <taxon>Bacillariophyceae</taxon>
        <taxon>Bacillariophycidae</taxon>
        <taxon>Thalassiophysales</taxon>
        <taxon>Catenulaceae</taxon>
        <taxon>Amphora</taxon>
    </lineage>
</organism>
<keyword evidence="2" id="KW-0396">Initiation factor</keyword>
<gene>
    <name evidence="6" type="ORF">ACOF00016_LOCUS9559</name>
</gene>
<reference evidence="6" key="1">
    <citation type="submission" date="2021-01" db="EMBL/GenBank/DDBJ databases">
        <authorList>
            <person name="Corre E."/>
            <person name="Pelletier E."/>
            <person name="Niang G."/>
            <person name="Scheremetjew M."/>
            <person name="Finn R."/>
            <person name="Kale V."/>
            <person name="Holt S."/>
            <person name="Cochrane G."/>
            <person name="Meng A."/>
            <person name="Brown T."/>
            <person name="Cohen L."/>
        </authorList>
    </citation>
    <scope>NUCLEOTIDE SEQUENCE</scope>
    <source>
        <strain evidence="6">CCMP127</strain>
    </source>
</reference>
<evidence type="ECO:0000256" key="1">
    <source>
        <dbReference type="ARBA" id="ARBA00010397"/>
    </source>
</evidence>